<dbReference type="InterPro" id="IPR021109">
    <property type="entry name" value="Peptidase_aspartic_dom_sf"/>
</dbReference>
<accession>A0A1Q3ECW9</accession>
<dbReference type="InterPro" id="IPR033121">
    <property type="entry name" value="PEPTIDASE_A1"/>
</dbReference>
<keyword evidence="10" id="KW-0378">Hydrolase</keyword>
<gene>
    <name evidence="10" type="ORF">LENED_006852</name>
</gene>
<evidence type="ECO:0000259" key="9">
    <source>
        <dbReference type="PROSITE" id="PS51767"/>
    </source>
</evidence>
<comment type="caution">
    <text evidence="10">The sequence shown here is derived from an EMBL/GenBank/DDBJ whole genome shotgun (WGS) entry which is preliminary data.</text>
</comment>
<feature type="domain" description="Peptidase A1" evidence="9">
    <location>
        <begin position="48"/>
        <end position="376"/>
    </location>
</feature>
<feature type="compositionally biased region" description="Basic and acidic residues" evidence="7">
    <location>
        <begin position="420"/>
        <end position="437"/>
    </location>
</feature>
<dbReference type="STRING" id="5353.A0A1Q3ECW9"/>
<comment type="similarity">
    <text evidence="2">Belongs to the ERF4 family.</text>
</comment>
<evidence type="ECO:0000256" key="1">
    <source>
        <dbReference type="ARBA" id="ARBA00004406"/>
    </source>
</evidence>
<feature type="region of interest" description="Disordered" evidence="7">
    <location>
        <begin position="451"/>
        <end position="499"/>
    </location>
</feature>
<feature type="transmembrane region" description="Helical" evidence="8">
    <location>
        <begin position="390"/>
        <end position="412"/>
    </location>
</feature>
<evidence type="ECO:0000256" key="2">
    <source>
        <dbReference type="ARBA" id="ARBA00007732"/>
    </source>
</evidence>
<evidence type="ECO:0000256" key="8">
    <source>
        <dbReference type="SAM" id="Phobius"/>
    </source>
</evidence>
<dbReference type="InterPro" id="IPR019383">
    <property type="entry name" value="Golgin_A_7/ERF4"/>
</dbReference>
<dbReference type="GO" id="GO:0008233">
    <property type="term" value="F:peptidase activity"/>
    <property type="evidence" value="ECO:0007669"/>
    <property type="project" value="UniProtKB-KW"/>
</dbReference>
<feature type="compositionally biased region" description="Polar residues" evidence="7">
    <location>
        <begin position="456"/>
        <end position="477"/>
    </location>
</feature>
<dbReference type="InterPro" id="IPR051371">
    <property type="entry name" value="Ras_palmitoyltransferase"/>
</dbReference>
<dbReference type="GO" id="GO:0031211">
    <property type="term" value="C:endoplasmic reticulum palmitoyltransferase complex"/>
    <property type="evidence" value="ECO:0007669"/>
    <property type="project" value="TreeGrafter"/>
</dbReference>
<dbReference type="EMBL" id="BDGU01000223">
    <property type="protein sequence ID" value="GAW05022.1"/>
    <property type="molecule type" value="Genomic_DNA"/>
</dbReference>
<evidence type="ECO:0000313" key="10">
    <source>
        <dbReference type="EMBL" id="GAW05022.1"/>
    </source>
</evidence>
<dbReference type="GO" id="GO:0006508">
    <property type="term" value="P:proteolysis"/>
    <property type="evidence" value="ECO:0007669"/>
    <property type="project" value="UniProtKB-KW"/>
</dbReference>
<organism evidence="10 11">
    <name type="scientific">Lentinula edodes</name>
    <name type="common">Shiitake mushroom</name>
    <name type="synonym">Lentinus edodes</name>
    <dbReference type="NCBI Taxonomy" id="5353"/>
    <lineage>
        <taxon>Eukaryota</taxon>
        <taxon>Fungi</taxon>
        <taxon>Dikarya</taxon>
        <taxon>Basidiomycota</taxon>
        <taxon>Agaricomycotina</taxon>
        <taxon>Agaricomycetes</taxon>
        <taxon>Agaricomycetidae</taxon>
        <taxon>Agaricales</taxon>
        <taxon>Marasmiineae</taxon>
        <taxon>Omphalotaceae</taxon>
        <taxon>Lentinula</taxon>
    </lineage>
</organism>
<dbReference type="Proteomes" id="UP000188533">
    <property type="component" value="Unassembled WGS sequence"/>
</dbReference>
<dbReference type="Pfam" id="PF00026">
    <property type="entry name" value="Asp"/>
    <property type="match status" value="1"/>
</dbReference>
<keyword evidence="6 8" id="KW-0472">Membrane</keyword>
<keyword evidence="8" id="KW-1133">Transmembrane helix</keyword>
<sequence>MSFGTEGTFMFSFMKNSVAAVLDKRDTDPSLETLIIPLTLDNTSRYSVDVGMSPGPDQQSFSFVVTTGTGYSVVAGVGCNDCQGVSSYNANLSTTAKQLPDVQNMSLVGTNASGSLVEENCQLTQANGSVWPYPNQTLIVANTSSDLFSPGISGVFGLGTNGRNGDFSATVYSGWLTRNPGKTNFTFGMMLNPPRNSGTDGGVLHWQSPDTASYEGNVVWKSMLNSNSTSLQTDWFITMDSLSFESGGNVNVSQSGELTTAVDPFESALIFPQAIAGAIYGGIEDTSLLPSLTTATNKWAIPCDTKMSLTLTFGPLSVPMDETILVLQNGNSCIGIIEEWSDPQADEYYLLGSSFISQLYIIFSISGSSQGGVGFAHRTSSPKKLSAGQVSGIVLGSVAFASLLVLILFLYYRHQRKQQERELPPQRVNDRRLDYSREGASSDVIDVTSKHEVRISRQNLPPSPPLTRSNSVASTPGVTVLDEDRDEKDMANENEVSEEGWDPLQREVGGQPMEDETFVAARGGELLEAGDSVVDVNGRVIFSPGRNLSRSNLQLEFEPRPLQPWDLVDPPLTNGEKLINPYGTVNSHKFSTLQDSARSRSLIPKSSYYFGPPPPGSAYGSRPIGQIGLHHPREIIRVERDYTGGELIQFAPIYLLELEGRITPTQFLESMNSINELLISAHSFRHAMIDNLLSIFTLQLFSVVFDTHYEREMKRLQQLFDKLNTDIYNPSGLNLLWPRKVAFLFLEIEYY</sequence>
<evidence type="ECO:0000256" key="5">
    <source>
        <dbReference type="ARBA" id="ARBA00022824"/>
    </source>
</evidence>
<keyword evidence="8" id="KW-0812">Transmembrane</keyword>
<protein>
    <recommendedName>
        <fullName evidence="4">Ras modification protein ERF4</fullName>
    </recommendedName>
</protein>
<comment type="subcellular location">
    <subcellularLocation>
        <location evidence="1">Endoplasmic reticulum membrane</location>
        <topology evidence="1">Peripheral membrane protein</topology>
    </subcellularLocation>
</comment>
<reference evidence="10 11" key="2">
    <citation type="submission" date="2017-02" db="EMBL/GenBank/DDBJ databases">
        <title>A genome survey and senescence transcriptome analysis in Lentinula edodes.</title>
        <authorList>
            <person name="Sakamoto Y."/>
            <person name="Nakade K."/>
            <person name="Sato S."/>
            <person name="Yoshida Y."/>
            <person name="Miyazaki K."/>
            <person name="Natsume S."/>
            <person name="Konno N."/>
        </authorList>
    </citation>
    <scope>NUCLEOTIDE SEQUENCE [LARGE SCALE GENOMIC DNA]</scope>
    <source>
        <strain evidence="10 11">NBRC 111202</strain>
    </source>
</reference>
<reference evidence="10 11" key="1">
    <citation type="submission" date="2016-08" db="EMBL/GenBank/DDBJ databases">
        <authorList>
            <consortium name="Lentinula edodes genome sequencing consortium"/>
            <person name="Sakamoto Y."/>
            <person name="Nakade K."/>
            <person name="Sato S."/>
            <person name="Yoshida Y."/>
            <person name="Miyazaki K."/>
            <person name="Natsume S."/>
            <person name="Konno N."/>
        </authorList>
    </citation>
    <scope>NUCLEOTIDE SEQUENCE [LARGE SCALE GENOMIC DNA]</scope>
    <source>
        <strain evidence="10 11">NBRC 111202</strain>
    </source>
</reference>
<dbReference type="GO" id="GO:0005789">
    <property type="term" value="C:endoplasmic reticulum membrane"/>
    <property type="evidence" value="ECO:0007669"/>
    <property type="project" value="UniProtKB-SubCell"/>
</dbReference>
<dbReference type="PANTHER" id="PTHR13254">
    <property type="entry name" value="GOLGI AUTOANTIGEN, GOLGIN SUBFAMILY A, 7"/>
    <property type="match status" value="1"/>
</dbReference>
<dbReference type="SUPFAM" id="SSF50630">
    <property type="entry name" value="Acid proteases"/>
    <property type="match status" value="1"/>
</dbReference>
<keyword evidence="11" id="KW-1185">Reference proteome</keyword>
<evidence type="ECO:0000256" key="4">
    <source>
        <dbReference type="ARBA" id="ARBA00018463"/>
    </source>
</evidence>
<proteinExistence type="inferred from homology"/>
<evidence type="ECO:0000256" key="6">
    <source>
        <dbReference type="ARBA" id="ARBA00023136"/>
    </source>
</evidence>
<dbReference type="PANTHER" id="PTHR13254:SF0">
    <property type="entry name" value="GOLGIN SUBFAMILY A MEMBER 7_ERF4 DOMAIN-CONTAINING PROTEIN"/>
    <property type="match status" value="1"/>
</dbReference>
<dbReference type="Gene3D" id="2.40.70.10">
    <property type="entry name" value="Acid Proteases"/>
    <property type="match status" value="2"/>
</dbReference>
<dbReference type="AlphaFoldDB" id="A0A1Q3ECW9"/>
<dbReference type="Pfam" id="PF10256">
    <property type="entry name" value="Erf4"/>
    <property type="match status" value="1"/>
</dbReference>
<evidence type="ECO:0000256" key="7">
    <source>
        <dbReference type="SAM" id="MobiDB-lite"/>
    </source>
</evidence>
<dbReference type="GO" id="GO:0006612">
    <property type="term" value="P:protein targeting to membrane"/>
    <property type="evidence" value="ECO:0007669"/>
    <property type="project" value="TreeGrafter"/>
</dbReference>
<evidence type="ECO:0000256" key="3">
    <source>
        <dbReference type="ARBA" id="ARBA00011396"/>
    </source>
</evidence>
<comment type="subunit">
    <text evidence="3">Interacts with ERF2.</text>
</comment>
<dbReference type="PROSITE" id="PS51767">
    <property type="entry name" value="PEPTIDASE_A1"/>
    <property type="match status" value="1"/>
</dbReference>
<evidence type="ECO:0000313" key="11">
    <source>
        <dbReference type="Proteomes" id="UP000188533"/>
    </source>
</evidence>
<name>A0A1Q3ECW9_LENED</name>
<keyword evidence="5" id="KW-0256">Endoplasmic reticulum</keyword>
<feature type="region of interest" description="Disordered" evidence="7">
    <location>
        <begin position="420"/>
        <end position="439"/>
    </location>
</feature>
<dbReference type="CDD" id="cd05471">
    <property type="entry name" value="pepsin_like"/>
    <property type="match status" value="1"/>
</dbReference>
<keyword evidence="10" id="KW-0645">Protease</keyword>
<dbReference type="InterPro" id="IPR034164">
    <property type="entry name" value="Pepsin-like_dom"/>
</dbReference>